<evidence type="ECO:0000313" key="1">
    <source>
        <dbReference type="EMBL" id="TQD92039.1"/>
    </source>
</evidence>
<dbReference type="STRING" id="106549.A0A540M0H3"/>
<dbReference type="AlphaFoldDB" id="A0A540M0H3"/>
<name>A0A540M0H3_MALBA</name>
<accession>A0A540M0H3</accession>
<gene>
    <name evidence="1" type="ORF">C1H46_022364</name>
</gene>
<comment type="caution">
    <text evidence="1">The sequence shown here is derived from an EMBL/GenBank/DDBJ whole genome shotgun (WGS) entry which is preliminary data.</text>
</comment>
<organism evidence="1 2">
    <name type="scientific">Malus baccata</name>
    <name type="common">Siberian crab apple</name>
    <name type="synonym">Pyrus baccata</name>
    <dbReference type="NCBI Taxonomy" id="106549"/>
    <lineage>
        <taxon>Eukaryota</taxon>
        <taxon>Viridiplantae</taxon>
        <taxon>Streptophyta</taxon>
        <taxon>Embryophyta</taxon>
        <taxon>Tracheophyta</taxon>
        <taxon>Spermatophyta</taxon>
        <taxon>Magnoliopsida</taxon>
        <taxon>eudicotyledons</taxon>
        <taxon>Gunneridae</taxon>
        <taxon>Pentapetalae</taxon>
        <taxon>rosids</taxon>
        <taxon>fabids</taxon>
        <taxon>Rosales</taxon>
        <taxon>Rosaceae</taxon>
        <taxon>Amygdaloideae</taxon>
        <taxon>Maleae</taxon>
        <taxon>Malus</taxon>
    </lineage>
</organism>
<dbReference type="EMBL" id="VIEB01000403">
    <property type="protein sequence ID" value="TQD92039.1"/>
    <property type="molecule type" value="Genomic_DNA"/>
</dbReference>
<protein>
    <submittedName>
        <fullName evidence="1">Uncharacterized protein</fullName>
    </submittedName>
</protein>
<keyword evidence="2" id="KW-1185">Reference proteome</keyword>
<evidence type="ECO:0000313" key="2">
    <source>
        <dbReference type="Proteomes" id="UP000315295"/>
    </source>
</evidence>
<dbReference type="Proteomes" id="UP000315295">
    <property type="component" value="Unassembled WGS sequence"/>
</dbReference>
<proteinExistence type="predicted"/>
<reference evidence="1 2" key="1">
    <citation type="journal article" date="2019" name="G3 (Bethesda)">
        <title>Sequencing of a Wild Apple (Malus baccata) Genome Unravels the Differences Between Cultivated and Wild Apple Species Regarding Disease Resistance and Cold Tolerance.</title>
        <authorList>
            <person name="Chen X."/>
        </authorList>
    </citation>
    <scope>NUCLEOTIDE SEQUENCE [LARGE SCALE GENOMIC DNA]</scope>
    <source>
        <strain evidence="2">cv. Shandingzi</strain>
        <tissue evidence="1">Leaves</tissue>
    </source>
</reference>
<sequence length="92" mass="10352">MLKRLQSLLGLKRVPIVVGTYNDLILCSADWYYQNDYYICNPYTMQRVAFSPPLPNASKLCEQESSATILTIGKMIRMDILCSLMGSIGAKL</sequence>